<dbReference type="InterPro" id="IPR005130">
    <property type="entry name" value="Ser_deHydtase-like_asu"/>
</dbReference>
<organism evidence="3 4">
    <name type="scientific">Candidatus Blautia pullicola</name>
    <dbReference type="NCBI Taxonomy" id="2838498"/>
    <lineage>
        <taxon>Bacteria</taxon>
        <taxon>Bacillati</taxon>
        <taxon>Bacillota</taxon>
        <taxon>Clostridia</taxon>
        <taxon>Lachnospirales</taxon>
        <taxon>Lachnospiraceae</taxon>
        <taxon>Blautia</taxon>
    </lineage>
</organism>
<dbReference type="GO" id="GO:0080146">
    <property type="term" value="F:L-cysteine desulfhydrase activity"/>
    <property type="evidence" value="ECO:0007669"/>
    <property type="project" value="TreeGrafter"/>
</dbReference>
<dbReference type="AlphaFoldDB" id="A0A9D2FTJ2"/>
<proteinExistence type="inferred from homology"/>
<dbReference type="HAMAP" id="MF_01845">
    <property type="entry name" value="UPF0597"/>
    <property type="match status" value="1"/>
</dbReference>
<comment type="caution">
    <text evidence="3">The sequence shown here is derived from an EMBL/GenBank/DDBJ whole genome shotgun (WGS) entry which is preliminary data.</text>
</comment>
<feature type="domain" description="Serine dehydratase-like alpha subunit" evidence="2">
    <location>
        <begin position="88"/>
        <end position="417"/>
    </location>
</feature>
<dbReference type="PIRSF" id="PIRSF006054">
    <property type="entry name" value="UCP006054"/>
    <property type="match status" value="1"/>
</dbReference>
<dbReference type="PANTHER" id="PTHR30501:SF2">
    <property type="entry name" value="UPF0597 PROTEIN YHAM"/>
    <property type="match status" value="1"/>
</dbReference>
<evidence type="ECO:0000313" key="4">
    <source>
        <dbReference type="Proteomes" id="UP000824056"/>
    </source>
</evidence>
<keyword evidence="3" id="KW-0456">Lyase</keyword>
<dbReference type="GO" id="GO:0019450">
    <property type="term" value="P:L-cysteine catabolic process to pyruvate"/>
    <property type="evidence" value="ECO:0007669"/>
    <property type="project" value="TreeGrafter"/>
</dbReference>
<evidence type="ECO:0000313" key="3">
    <source>
        <dbReference type="EMBL" id="HIZ66220.1"/>
    </source>
</evidence>
<sequence>MEKKIYDAYTEILKEELVPAMGCTEPIAIAYAAALARETLGLLPEKVTISASGNIIKNVKSVVVPNTGGLRGIAAAAAAGIRTGKAEKKLEVLSEITRDQIDQIADYLKETSFEIQASQSGCVFDILVEVIGKGQTALVRIQGHHTNVVRIEKNGDILLGKEYSDTEEAQRTDRSLLNVQQIIDFANEVKLSDVSETIERQISYNKAIAQEGLKGNWGASIGKILLQSYGNSVQNRAKAMAAAGSDARMNGCDMPVVINSGSGNQGMTASLPVIVYGEDMQVSREVLIRALVVSNLVTIHLKSGIGTLSAYCGAISAGCGAGAGITYLYGGGYREIAHTIVNALAINSGVVCDGAKASCAAKIASAVEAGVLGMKMYQFGSQFYGGDGIVAPGIEETIENVAQLARDGMRETDKKIIEIMIQNKQE</sequence>
<accession>A0A9D2FTJ2</accession>
<reference evidence="3" key="1">
    <citation type="journal article" date="2021" name="PeerJ">
        <title>Extensive microbial diversity within the chicken gut microbiome revealed by metagenomics and culture.</title>
        <authorList>
            <person name="Gilroy R."/>
            <person name="Ravi A."/>
            <person name="Getino M."/>
            <person name="Pursley I."/>
            <person name="Horton D.L."/>
            <person name="Alikhan N.F."/>
            <person name="Baker D."/>
            <person name="Gharbi K."/>
            <person name="Hall N."/>
            <person name="Watson M."/>
            <person name="Adriaenssens E.M."/>
            <person name="Foster-Nyarko E."/>
            <person name="Jarju S."/>
            <person name="Secka A."/>
            <person name="Antonio M."/>
            <person name="Oren A."/>
            <person name="Chaudhuri R.R."/>
            <person name="La Ragione R."/>
            <person name="Hildebrand F."/>
            <person name="Pallen M.J."/>
        </authorList>
    </citation>
    <scope>NUCLEOTIDE SEQUENCE</scope>
    <source>
        <strain evidence="3">1068</strain>
    </source>
</reference>
<dbReference type="Pfam" id="PF03313">
    <property type="entry name" value="SDH_alpha"/>
    <property type="match status" value="1"/>
</dbReference>
<name>A0A9D2FTJ2_9FIRM</name>
<gene>
    <name evidence="3" type="ORF">H9809_10030</name>
</gene>
<comment type="similarity">
    <text evidence="1">Belongs to the UPF0597 family.</text>
</comment>
<evidence type="ECO:0000259" key="2">
    <source>
        <dbReference type="Pfam" id="PF03313"/>
    </source>
</evidence>
<protein>
    <recommendedName>
        <fullName evidence="1">UPF0597 protein H9809_10030</fullName>
    </recommendedName>
</protein>
<dbReference type="PANTHER" id="PTHR30501">
    <property type="entry name" value="UPF0597 PROTEIN YHAM"/>
    <property type="match status" value="1"/>
</dbReference>
<dbReference type="EMBL" id="DXBG01000235">
    <property type="protein sequence ID" value="HIZ66220.1"/>
    <property type="molecule type" value="Genomic_DNA"/>
</dbReference>
<reference evidence="3" key="2">
    <citation type="submission" date="2021-04" db="EMBL/GenBank/DDBJ databases">
        <authorList>
            <person name="Gilroy R."/>
        </authorList>
    </citation>
    <scope>NUCLEOTIDE SEQUENCE</scope>
    <source>
        <strain evidence="3">1068</strain>
    </source>
</reference>
<dbReference type="Proteomes" id="UP000824056">
    <property type="component" value="Unassembled WGS sequence"/>
</dbReference>
<evidence type="ECO:0000256" key="1">
    <source>
        <dbReference type="HAMAP-Rule" id="MF_01845"/>
    </source>
</evidence>
<dbReference type="InterPro" id="IPR021144">
    <property type="entry name" value="UPF0597"/>
</dbReference>